<accession>A0A5B0BG65</accession>
<name>A0A5B0BG65_9ACTN</name>
<sequence>MHPPASNTADFMGHCGKTMLTRLHRCPPAPHARTGPAAGGHRPVGRPTTRMGDDVSETTFPSPALVVLLGPAGSGKSTAAAAWPCESVLELDTFRALLDGDPPDADCPDEAVHALAAVAERRLARRLTTVVDIDHTEVALRAKLLCIAERHGVPAVALVMTTPLRLCLERNALRPAHLQLPEDTVREQYGQALDAVPGLCAEGFVHVEALYGGAAGHRR</sequence>
<evidence type="ECO:0008006" key="4">
    <source>
        <dbReference type="Google" id="ProtNLM"/>
    </source>
</evidence>
<feature type="region of interest" description="Disordered" evidence="1">
    <location>
        <begin position="26"/>
        <end position="55"/>
    </location>
</feature>
<dbReference type="Pfam" id="PF13671">
    <property type="entry name" value="AAA_33"/>
    <property type="match status" value="1"/>
</dbReference>
<dbReference type="AlphaFoldDB" id="A0A5B0BG65"/>
<dbReference type="InterPro" id="IPR027417">
    <property type="entry name" value="P-loop_NTPase"/>
</dbReference>
<dbReference type="EMBL" id="VDFC01000018">
    <property type="protein sequence ID" value="KAA0941198.1"/>
    <property type="molecule type" value="Genomic_DNA"/>
</dbReference>
<reference evidence="2 3" key="1">
    <citation type="submission" date="2019-05" db="EMBL/GenBank/DDBJ databases">
        <authorList>
            <person name="Hariharan J."/>
            <person name="Choudoir M.J."/>
            <person name="Diebold P."/>
            <person name="Panke-Buisse K."/>
            <person name="Buckley D.H."/>
        </authorList>
    </citation>
    <scope>NUCLEOTIDE SEQUENCE [LARGE SCALE GENOMIC DNA]</scope>
    <source>
        <strain evidence="2 3">SUN51</strain>
    </source>
</reference>
<keyword evidence="3" id="KW-1185">Reference proteome</keyword>
<dbReference type="SUPFAM" id="SSF52540">
    <property type="entry name" value="P-loop containing nucleoside triphosphate hydrolases"/>
    <property type="match status" value="1"/>
</dbReference>
<organism evidence="2 3">
    <name type="scientific">Streptomyces apricus</name>
    <dbReference type="NCBI Taxonomy" id="1828112"/>
    <lineage>
        <taxon>Bacteria</taxon>
        <taxon>Bacillati</taxon>
        <taxon>Actinomycetota</taxon>
        <taxon>Actinomycetes</taxon>
        <taxon>Kitasatosporales</taxon>
        <taxon>Streptomycetaceae</taxon>
        <taxon>Streptomyces</taxon>
    </lineage>
</organism>
<dbReference type="Proteomes" id="UP000324965">
    <property type="component" value="Unassembled WGS sequence"/>
</dbReference>
<proteinExistence type="predicted"/>
<dbReference type="OrthoDB" id="3402408at2"/>
<gene>
    <name evidence="2" type="ORF">FGF04_06650</name>
</gene>
<comment type="caution">
    <text evidence="2">The sequence shown here is derived from an EMBL/GenBank/DDBJ whole genome shotgun (WGS) entry which is preliminary data.</text>
</comment>
<dbReference type="Gene3D" id="3.40.50.300">
    <property type="entry name" value="P-loop containing nucleotide triphosphate hydrolases"/>
    <property type="match status" value="1"/>
</dbReference>
<evidence type="ECO:0000313" key="3">
    <source>
        <dbReference type="Proteomes" id="UP000324965"/>
    </source>
</evidence>
<evidence type="ECO:0000256" key="1">
    <source>
        <dbReference type="SAM" id="MobiDB-lite"/>
    </source>
</evidence>
<protein>
    <recommendedName>
        <fullName evidence="4">ATP/GTP-binding protein</fullName>
    </recommendedName>
</protein>
<evidence type="ECO:0000313" key="2">
    <source>
        <dbReference type="EMBL" id="KAA0941198.1"/>
    </source>
</evidence>